<dbReference type="NCBIfam" id="TIGR01727">
    <property type="entry name" value="oligo_HPY"/>
    <property type="match status" value="1"/>
</dbReference>
<dbReference type="PROSITE" id="PS50893">
    <property type="entry name" value="ABC_TRANSPORTER_2"/>
    <property type="match status" value="1"/>
</dbReference>
<accession>A0A382L5S0</accession>
<evidence type="ECO:0000256" key="1">
    <source>
        <dbReference type="ARBA" id="ARBA00004202"/>
    </source>
</evidence>
<dbReference type="FunFam" id="3.40.50.300:FF:000016">
    <property type="entry name" value="Oligopeptide ABC transporter ATP-binding component"/>
    <property type="match status" value="1"/>
</dbReference>
<feature type="domain" description="ABC transporter" evidence="7">
    <location>
        <begin position="11"/>
        <end position="262"/>
    </location>
</feature>
<name>A0A382L5S0_9ZZZZ</name>
<dbReference type="InterPro" id="IPR003439">
    <property type="entry name" value="ABC_transporter-like_ATP-bd"/>
</dbReference>
<evidence type="ECO:0000313" key="8">
    <source>
        <dbReference type="EMBL" id="SVC31989.1"/>
    </source>
</evidence>
<evidence type="ECO:0000256" key="4">
    <source>
        <dbReference type="ARBA" id="ARBA00022741"/>
    </source>
</evidence>
<evidence type="ECO:0000256" key="3">
    <source>
        <dbReference type="ARBA" id="ARBA00022475"/>
    </source>
</evidence>
<dbReference type="InterPro" id="IPR050388">
    <property type="entry name" value="ABC_Ni/Peptide_Import"/>
</dbReference>
<proteinExistence type="predicted"/>
<evidence type="ECO:0000256" key="5">
    <source>
        <dbReference type="ARBA" id="ARBA00022840"/>
    </source>
</evidence>
<dbReference type="GO" id="GO:0005886">
    <property type="term" value="C:plasma membrane"/>
    <property type="evidence" value="ECO:0007669"/>
    <property type="project" value="UniProtKB-SubCell"/>
</dbReference>
<dbReference type="Pfam" id="PF08352">
    <property type="entry name" value="oligo_HPY"/>
    <property type="match status" value="1"/>
</dbReference>
<keyword evidence="5" id="KW-0067">ATP-binding</keyword>
<keyword evidence="4" id="KW-0547">Nucleotide-binding</keyword>
<evidence type="ECO:0000256" key="2">
    <source>
        <dbReference type="ARBA" id="ARBA00022448"/>
    </source>
</evidence>
<organism evidence="8">
    <name type="scientific">marine metagenome</name>
    <dbReference type="NCBI Taxonomy" id="408172"/>
    <lineage>
        <taxon>unclassified sequences</taxon>
        <taxon>metagenomes</taxon>
        <taxon>ecological metagenomes</taxon>
    </lineage>
</organism>
<dbReference type="InterPro" id="IPR017871">
    <property type="entry name" value="ABC_transporter-like_CS"/>
</dbReference>
<keyword evidence="6" id="KW-0472">Membrane</keyword>
<gene>
    <name evidence="8" type="ORF">METZ01_LOCUS284843</name>
</gene>
<evidence type="ECO:0000256" key="6">
    <source>
        <dbReference type="ARBA" id="ARBA00023136"/>
    </source>
</evidence>
<keyword evidence="3" id="KW-1003">Cell membrane</keyword>
<dbReference type="SUPFAM" id="SSF52540">
    <property type="entry name" value="P-loop containing nucleoside triphosphate hydrolases"/>
    <property type="match status" value="1"/>
</dbReference>
<dbReference type="GO" id="GO:0016887">
    <property type="term" value="F:ATP hydrolysis activity"/>
    <property type="evidence" value="ECO:0007669"/>
    <property type="project" value="InterPro"/>
</dbReference>
<dbReference type="PANTHER" id="PTHR43297:SF2">
    <property type="entry name" value="DIPEPTIDE TRANSPORT ATP-BINDING PROTEIN DPPD"/>
    <property type="match status" value="1"/>
</dbReference>
<dbReference type="EMBL" id="UINC01084916">
    <property type="protein sequence ID" value="SVC31989.1"/>
    <property type="molecule type" value="Genomic_DNA"/>
</dbReference>
<dbReference type="AlphaFoldDB" id="A0A382L5S0"/>
<dbReference type="InterPro" id="IPR027417">
    <property type="entry name" value="P-loop_NTPase"/>
</dbReference>
<dbReference type="Gene3D" id="3.40.50.300">
    <property type="entry name" value="P-loop containing nucleotide triphosphate hydrolases"/>
    <property type="match status" value="1"/>
</dbReference>
<evidence type="ECO:0000259" key="7">
    <source>
        <dbReference type="PROSITE" id="PS50893"/>
    </source>
</evidence>
<sequence length="339" mass="37185">VDRSLSAKPLLQVNNLFTHFDTPQGVAHAVDGVSFTLDRGKTLGIVGESGSGKSVLSRTIIDILAKDGSVLYDGEIFFEGRDLRILAEKEMREIRGREIAMIFQDPMTSLNPVKKIGKQITEVLTKRLGMSSHLASVRAAELVNSVGIPDAEQQLGRYPMHLSGGMRQRVAIAIAIACEPKLLIADEPTTALDVTIQAQILDLLKEQQTKQNMSVILITHNLGIVSGYTDDVAVMYAGKIVERCATDELISHPLMPYTEALLNSAPSLADPPHTRLRAISGLPPNLLDLPEGCSFHSRCLYREDKCGSYAPELTSYSNSKHEFACWYPLDQPEFEGVVK</sequence>
<dbReference type="InterPro" id="IPR003593">
    <property type="entry name" value="AAA+_ATPase"/>
</dbReference>
<dbReference type="PANTHER" id="PTHR43297">
    <property type="entry name" value="OLIGOPEPTIDE TRANSPORT ATP-BINDING PROTEIN APPD"/>
    <property type="match status" value="1"/>
</dbReference>
<reference evidence="8" key="1">
    <citation type="submission" date="2018-05" db="EMBL/GenBank/DDBJ databases">
        <authorList>
            <person name="Lanie J.A."/>
            <person name="Ng W.-L."/>
            <person name="Kazmierczak K.M."/>
            <person name="Andrzejewski T.M."/>
            <person name="Davidsen T.M."/>
            <person name="Wayne K.J."/>
            <person name="Tettelin H."/>
            <person name="Glass J.I."/>
            <person name="Rusch D."/>
            <person name="Podicherti R."/>
            <person name="Tsui H.-C.T."/>
            <person name="Winkler M.E."/>
        </authorList>
    </citation>
    <scope>NUCLEOTIDE SEQUENCE</scope>
</reference>
<dbReference type="PROSITE" id="PS00211">
    <property type="entry name" value="ABC_TRANSPORTER_1"/>
    <property type="match status" value="1"/>
</dbReference>
<dbReference type="Pfam" id="PF00005">
    <property type="entry name" value="ABC_tran"/>
    <property type="match status" value="1"/>
</dbReference>
<dbReference type="GO" id="GO:0015833">
    <property type="term" value="P:peptide transport"/>
    <property type="evidence" value="ECO:0007669"/>
    <property type="project" value="InterPro"/>
</dbReference>
<comment type="subcellular location">
    <subcellularLocation>
        <location evidence="1">Cell membrane</location>
        <topology evidence="1">Peripheral membrane protein</topology>
    </subcellularLocation>
</comment>
<keyword evidence="2" id="KW-0813">Transport</keyword>
<dbReference type="SMART" id="SM00382">
    <property type="entry name" value="AAA"/>
    <property type="match status" value="1"/>
</dbReference>
<protein>
    <recommendedName>
        <fullName evidence="7">ABC transporter domain-containing protein</fullName>
    </recommendedName>
</protein>
<dbReference type="GO" id="GO:0005524">
    <property type="term" value="F:ATP binding"/>
    <property type="evidence" value="ECO:0007669"/>
    <property type="project" value="UniProtKB-KW"/>
</dbReference>
<dbReference type="InterPro" id="IPR013563">
    <property type="entry name" value="Oligopep_ABC_C"/>
</dbReference>
<dbReference type="CDD" id="cd03257">
    <property type="entry name" value="ABC_NikE_OppD_transporters"/>
    <property type="match status" value="1"/>
</dbReference>
<feature type="non-terminal residue" evidence="8">
    <location>
        <position position="1"/>
    </location>
</feature>